<dbReference type="InterPro" id="IPR036396">
    <property type="entry name" value="Cyt_P450_sf"/>
</dbReference>
<evidence type="ECO:0000256" key="9">
    <source>
        <dbReference type="ARBA" id="ARBA00023002"/>
    </source>
</evidence>
<dbReference type="GO" id="GO:0020037">
    <property type="term" value="F:heme binding"/>
    <property type="evidence" value="ECO:0007669"/>
    <property type="project" value="InterPro"/>
</dbReference>
<comment type="caution">
    <text evidence="13">The sequence shown here is derived from an EMBL/GenBank/DDBJ whole genome shotgun (WGS) entry which is preliminary data.</text>
</comment>
<protein>
    <submittedName>
        <fullName evidence="13">Uncharacterized protein</fullName>
    </submittedName>
</protein>
<comment type="similarity">
    <text evidence="4">Belongs to the cytochrome P450 family.</text>
</comment>
<dbReference type="OrthoDB" id="2789670at2759"/>
<dbReference type="EMBL" id="VTPC01085990">
    <property type="protein sequence ID" value="KAF2886919.1"/>
    <property type="molecule type" value="Genomic_DNA"/>
</dbReference>
<comment type="subcellular location">
    <subcellularLocation>
        <location evidence="3">Endoplasmic reticulum membrane</location>
        <topology evidence="3">Peripheral membrane protein</topology>
    </subcellularLocation>
    <subcellularLocation>
        <location evidence="2">Microsome membrane</location>
        <topology evidence="2">Peripheral membrane protein</topology>
    </subcellularLocation>
</comment>
<keyword evidence="9" id="KW-0560">Oxidoreductase</keyword>
<evidence type="ECO:0000256" key="4">
    <source>
        <dbReference type="ARBA" id="ARBA00010617"/>
    </source>
</evidence>
<evidence type="ECO:0000313" key="14">
    <source>
        <dbReference type="Proteomes" id="UP000801492"/>
    </source>
</evidence>
<dbReference type="InterPro" id="IPR001128">
    <property type="entry name" value="Cyt_P450"/>
</dbReference>
<proteinExistence type="inferred from homology"/>
<evidence type="ECO:0000256" key="7">
    <source>
        <dbReference type="ARBA" id="ARBA00022824"/>
    </source>
</evidence>
<gene>
    <name evidence="13" type="ORF">ILUMI_19255</name>
</gene>
<reference evidence="13" key="1">
    <citation type="submission" date="2019-08" db="EMBL/GenBank/DDBJ databases">
        <title>The genome of the North American firefly Photinus pyralis.</title>
        <authorList>
            <consortium name="Photinus pyralis genome working group"/>
            <person name="Fallon T.R."/>
            <person name="Sander Lower S.E."/>
            <person name="Weng J.-K."/>
        </authorList>
    </citation>
    <scope>NUCLEOTIDE SEQUENCE</scope>
    <source>
        <strain evidence="13">TRF0915ILg1</strain>
        <tissue evidence="13">Whole body</tissue>
    </source>
</reference>
<keyword evidence="12" id="KW-0472">Membrane</keyword>
<keyword evidence="6" id="KW-0479">Metal-binding</keyword>
<dbReference type="GO" id="GO:0016705">
    <property type="term" value="F:oxidoreductase activity, acting on paired donors, with incorporation or reduction of molecular oxygen"/>
    <property type="evidence" value="ECO:0007669"/>
    <property type="project" value="InterPro"/>
</dbReference>
<dbReference type="GO" id="GO:0004497">
    <property type="term" value="F:monooxygenase activity"/>
    <property type="evidence" value="ECO:0007669"/>
    <property type="project" value="UniProtKB-KW"/>
</dbReference>
<evidence type="ECO:0000256" key="11">
    <source>
        <dbReference type="ARBA" id="ARBA00023033"/>
    </source>
</evidence>
<dbReference type="SUPFAM" id="SSF48264">
    <property type="entry name" value="Cytochrome P450"/>
    <property type="match status" value="1"/>
</dbReference>
<evidence type="ECO:0000256" key="10">
    <source>
        <dbReference type="ARBA" id="ARBA00023004"/>
    </source>
</evidence>
<keyword evidence="11" id="KW-0503">Monooxygenase</keyword>
<name>A0A8K0G5M8_IGNLU</name>
<keyword evidence="8" id="KW-0492">Microsome</keyword>
<dbReference type="Proteomes" id="UP000801492">
    <property type="component" value="Unassembled WGS sequence"/>
</dbReference>
<evidence type="ECO:0000256" key="2">
    <source>
        <dbReference type="ARBA" id="ARBA00004174"/>
    </source>
</evidence>
<feature type="non-terminal residue" evidence="13">
    <location>
        <position position="153"/>
    </location>
</feature>
<accession>A0A8K0G5M8</accession>
<dbReference type="AlphaFoldDB" id="A0A8K0G5M8"/>
<keyword evidence="5" id="KW-0349">Heme</keyword>
<dbReference type="Pfam" id="PF00067">
    <property type="entry name" value="p450"/>
    <property type="match status" value="1"/>
</dbReference>
<evidence type="ECO:0000256" key="6">
    <source>
        <dbReference type="ARBA" id="ARBA00022723"/>
    </source>
</evidence>
<dbReference type="GO" id="GO:0005789">
    <property type="term" value="C:endoplasmic reticulum membrane"/>
    <property type="evidence" value="ECO:0007669"/>
    <property type="project" value="UniProtKB-SubCell"/>
</dbReference>
<dbReference type="Gene3D" id="1.10.630.10">
    <property type="entry name" value="Cytochrome P450"/>
    <property type="match status" value="1"/>
</dbReference>
<evidence type="ECO:0000256" key="3">
    <source>
        <dbReference type="ARBA" id="ARBA00004406"/>
    </source>
</evidence>
<evidence type="ECO:0000256" key="8">
    <source>
        <dbReference type="ARBA" id="ARBA00022848"/>
    </source>
</evidence>
<evidence type="ECO:0000256" key="1">
    <source>
        <dbReference type="ARBA" id="ARBA00001971"/>
    </source>
</evidence>
<dbReference type="InterPro" id="IPR050476">
    <property type="entry name" value="Insect_CytP450_Detox"/>
</dbReference>
<organism evidence="13 14">
    <name type="scientific">Ignelater luminosus</name>
    <name type="common">Cucubano</name>
    <name type="synonym">Pyrophorus luminosus</name>
    <dbReference type="NCBI Taxonomy" id="2038154"/>
    <lineage>
        <taxon>Eukaryota</taxon>
        <taxon>Metazoa</taxon>
        <taxon>Ecdysozoa</taxon>
        <taxon>Arthropoda</taxon>
        <taxon>Hexapoda</taxon>
        <taxon>Insecta</taxon>
        <taxon>Pterygota</taxon>
        <taxon>Neoptera</taxon>
        <taxon>Endopterygota</taxon>
        <taxon>Coleoptera</taxon>
        <taxon>Polyphaga</taxon>
        <taxon>Elateriformia</taxon>
        <taxon>Elateroidea</taxon>
        <taxon>Elateridae</taxon>
        <taxon>Agrypninae</taxon>
        <taxon>Pyrophorini</taxon>
        <taxon>Ignelater</taxon>
    </lineage>
</organism>
<comment type="cofactor">
    <cofactor evidence="1">
        <name>heme</name>
        <dbReference type="ChEBI" id="CHEBI:30413"/>
    </cofactor>
</comment>
<dbReference type="GO" id="GO:0005506">
    <property type="term" value="F:iron ion binding"/>
    <property type="evidence" value="ECO:0007669"/>
    <property type="project" value="InterPro"/>
</dbReference>
<dbReference type="PANTHER" id="PTHR24292:SF54">
    <property type="entry name" value="CYP9F3-RELATED"/>
    <property type="match status" value="1"/>
</dbReference>
<keyword evidence="10" id="KW-0408">Iron</keyword>
<evidence type="ECO:0000256" key="12">
    <source>
        <dbReference type="ARBA" id="ARBA00023136"/>
    </source>
</evidence>
<evidence type="ECO:0000313" key="13">
    <source>
        <dbReference type="EMBL" id="KAF2886919.1"/>
    </source>
</evidence>
<sequence>VTKSNIHENHNFYLHKEYFRIHRYYGIYSLLRPVPVIRDPDLIKKVTAKWFEAFGNHRAFVPKDVDPIWAKNVFEENIEDGWHDLRTTLSPTLTSSKLKIMFELMQKCAKQCVKHFQKQEGLVTVETKDVFEVYSRRNWYNHLQCNLQFIREP</sequence>
<evidence type="ECO:0000256" key="5">
    <source>
        <dbReference type="ARBA" id="ARBA00022617"/>
    </source>
</evidence>
<keyword evidence="14" id="KW-1185">Reference proteome</keyword>
<dbReference type="PANTHER" id="PTHR24292">
    <property type="entry name" value="CYTOCHROME P450"/>
    <property type="match status" value="1"/>
</dbReference>
<keyword evidence="7" id="KW-0256">Endoplasmic reticulum</keyword>